<keyword evidence="3" id="KW-1185">Reference proteome</keyword>
<evidence type="ECO:0000256" key="1">
    <source>
        <dbReference type="SAM" id="MobiDB-lite"/>
    </source>
</evidence>
<name>A0A9Q1GXB2_9CARY</name>
<dbReference type="AlphaFoldDB" id="A0A9Q1GXB2"/>
<comment type="caution">
    <text evidence="2">The sequence shown here is derived from an EMBL/GenBank/DDBJ whole genome shotgun (WGS) entry which is preliminary data.</text>
</comment>
<proteinExistence type="predicted"/>
<feature type="region of interest" description="Disordered" evidence="1">
    <location>
        <begin position="58"/>
        <end position="86"/>
    </location>
</feature>
<organism evidence="2 3">
    <name type="scientific">Carnegiea gigantea</name>
    <dbReference type="NCBI Taxonomy" id="171969"/>
    <lineage>
        <taxon>Eukaryota</taxon>
        <taxon>Viridiplantae</taxon>
        <taxon>Streptophyta</taxon>
        <taxon>Embryophyta</taxon>
        <taxon>Tracheophyta</taxon>
        <taxon>Spermatophyta</taxon>
        <taxon>Magnoliopsida</taxon>
        <taxon>eudicotyledons</taxon>
        <taxon>Gunneridae</taxon>
        <taxon>Pentapetalae</taxon>
        <taxon>Caryophyllales</taxon>
        <taxon>Cactineae</taxon>
        <taxon>Cactaceae</taxon>
        <taxon>Cactoideae</taxon>
        <taxon>Echinocereeae</taxon>
        <taxon>Carnegiea</taxon>
    </lineage>
</organism>
<dbReference type="EMBL" id="JAKOGI010001169">
    <property type="protein sequence ID" value="KAJ8427229.1"/>
    <property type="molecule type" value="Genomic_DNA"/>
</dbReference>
<gene>
    <name evidence="2" type="ORF">Cgig2_023066</name>
</gene>
<accession>A0A9Q1GXB2</accession>
<evidence type="ECO:0000313" key="3">
    <source>
        <dbReference type="Proteomes" id="UP001153076"/>
    </source>
</evidence>
<evidence type="ECO:0000313" key="2">
    <source>
        <dbReference type="EMBL" id="KAJ8427229.1"/>
    </source>
</evidence>
<protein>
    <submittedName>
        <fullName evidence="2">Uncharacterized protein</fullName>
    </submittedName>
</protein>
<dbReference type="Proteomes" id="UP001153076">
    <property type="component" value="Unassembled WGS sequence"/>
</dbReference>
<sequence>MQRRIHNQSCKTQKHNNDRENAILKISKSVSTNAKNRLHTNARKISNNTLEKTVTDIHEQTSKETDGTIEDSNYKRSPHGYQDGADPKEELLMSLARFIRMIEKFNETHQQGIMDMVTELLRDLCKWLMDSFEPYSVTLCISSDKKIKIALMDVPLTLALPIDGRRFEELHGKNPKDPDYNIIISIWRRERCHPY</sequence>
<reference evidence="2" key="1">
    <citation type="submission" date="2022-04" db="EMBL/GenBank/DDBJ databases">
        <title>Carnegiea gigantea Genome sequencing and assembly v2.</title>
        <authorList>
            <person name="Copetti D."/>
            <person name="Sanderson M.J."/>
            <person name="Burquez A."/>
            <person name="Wojciechowski M.F."/>
        </authorList>
    </citation>
    <scope>NUCLEOTIDE SEQUENCE</scope>
    <source>
        <strain evidence="2">SGP5-SGP5p</strain>
        <tissue evidence="2">Aerial part</tissue>
    </source>
</reference>
<dbReference type="OrthoDB" id="5562739at2759"/>